<dbReference type="EMBL" id="FUXL01000011">
    <property type="protein sequence ID" value="SKA27744.1"/>
    <property type="molecule type" value="Genomic_DNA"/>
</dbReference>
<keyword evidence="5" id="KW-1185">Reference proteome</keyword>
<evidence type="ECO:0000256" key="1">
    <source>
        <dbReference type="ARBA" id="ARBA00043985"/>
    </source>
</evidence>
<comment type="similarity">
    <text evidence="1">Belongs to the PspA/Vipp/IM30 family.</text>
</comment>
<organism evidence="4 5">
    <name type="scientific">Consotaella salsifontis</name>
    <dbReference type="NCBI Taxonomy" id="1365950"/>
    <lineage>
        <taxon>Bacteria</taxon>
        <taxon>Pseudomonadati</taxon>
        <taxon>Pseudomonadota</taxon>
        <taxon>Alphaproteobacteria</taxon>
        <taxon>Hyphomicrobiales</taxon>
        <taxon>Aurantimonadaceae</taxon>
        <taxon>Consotaella</taxon>
    </lineage>
</organism>
<dbReference type="Pfam" id="PF04012">
    <property type="entry name" value="PspA_IM30"/>
    <property type="match status" value="1"/>
</dbReference>
<dbReference type="AlphaFoldDB" id="A0A1T4SHG6"/>
<dbReference type="STRING" id="1365950.SAMN05428963_1118"/>
<dbReference type="RefSeq" id="WP_078709391.1">
    <property type="nucleotide sequence ID" value="NZ_FUXL01000011.1"/>
</dbReference>
<keyword evidence="2" id="KW-0175">Coiled coil</keyword>
<feature type="region of interest" description="Disordered" evidence="3">
    <location>
        <begin position="177"/>
        <end position="236"/>
    </location>
</feature>
<protein>
    <submittedName>
        <fullName evidence="4">Phage shock protein A (PspA) family protein</fullName>
    </submittedName>
</protein>
<feature type="compositionally biased region" description="Basic and acidic residues" evidence="3">
    <location>
        <begin position="216"/>
        <end position="230"/>
    </location>
</feature>
<reference evidence="4 5" key="1">
    <citation type="submission" date="2017-02" db="EMBL/GenBank/DDBJ databases">
        <authorList>
            <person name="Peterson S.W."/>
        </authorList>
    </citation>
    <scope>NUCLEOTIDE SEQUENCE [LARGE SCALE GENOMIC DNA]</scope>
    <source>
        <strain evidence="4 5">USBA 369</strain>
    </source>
</reference>
<dbReference type="PANTHER" id="PTHR31088">
    <property type="entry name" value="MEMBRANE-ASSOCIATED PROTEIN VIPP1, CHLOROPLASTIC"/>
    <property type="match status" value="1"/>
</dbReference>
<evidence type="ECO:0000313" key="5">
    <source>
        <dbReference type="Proteomes" id="UP000190135"/>
    </source>
</evidence>
<evidence type="ECO:0000256" key="2">
    <source>
        <dbReference type="SAM" id="Coils"/>
    </source>
</evidence>
<name>A0A1T4SHG6_9HYPH</name>
<dbReference type="OrthoDB" id="7999550at2"/>
<evidence type="ECO:0000256" key="3">
    <source>
        <dbReference type="SAM" id="MobiDB-lite"/>
    </source>
</evidence>
<gene>
    <name evidence="4" type="ORF">SAMN05428963_1118</name>
</gene>
<proteinExistence type="inferred from homology"/>
<dbReference type="InterPro" id="IPR007157">
    <property type="entry name" value="PspA_VIPP1"/>
</dbReference>
<accession>A0A1T4SHG6</accession>
<evidence type="ECO:0000313" key="4">
    <source>
        <dbReference type="EMBL" id="SKA27744.1"/>
    </source>
</evidence>
<dbReference type="Proteomes" id="UP000190135">
    <property type="component" value="Unassembled WGS sequence"/>
</dbReference>
<dbReference type="PANTHER" id="PTHR31088:SF9">
    <property type="entry name" value="PHAGE SHOCK PROTEIN A"/>
    <property type="match status" value="1"/>
</dbReference>
<feature type="coiled-coil region" evidence="2">
    <location>
        <begin position="80"/>
        <end position="128"/>
    </location>
</feature>
<sequence>MLKEFVALVRGRSYDQAETVIDRNATIILRQQIRDCAGAVEGAQRALAAATVHHQQEIRQNTRILASIADLEARGAAALRKGEEDLAREAAEAIAGLESEKAAGEAAQQRYEREIGRLRGRLRQSETRLRELRRGQRLAEAAERAQRLHDAGAGSTRSTLRDAERTLDRLRQRQNEAEATAAALDDLAREQDPETISEKLAAAGCGSPLGPSAEAVLDRLRRKIDAEDQPGRASNA</sequence>